<gene>
    <name evidence="2" type="ORF">MNOR_LOCUS34161</name>
</gene>
<dbReference type="EMBL" id="CAXKWB010051668">
    <property type="protein sequence ID" value="CAL4171598.1"/>
    <property type="molecule type" value="Genomic_DNA"/>
</dbReference>
<evidence type="ECO:0000256" key="1">
    <source>
        <dbReference type="SAM" id="MobiDB-lite"/>
    </source>
</evidence>
<protein>
    <submittedName>
        <fullName evidence="2">Uncharacterized protein</fullName>
    </submittedName>
</protein>
<organism evidence="2 3">
    <name type="scientific">Meganyctiphanes norvegica</name>
    <name type="common">Northern krill</name>
    <name type="synonym">Thysanopoda norvegica</name>
    <dbReference type="NCBI Taxonomy" id="48144"/>
    <lineage>
        <taxon>Eukaryota</taxon>
        <taxon>Metazoa</taxon>
        <taxon>Ecdysozoa</taxon>
        <taxon>Arthropoda</taxon>
        <taxon>Crustacea</taxon>
        <taxon>Multicrustacea</taxon>
        <taxon>Malacostraca</taxon>
        <taxon>Eumalacostraca</taxon>
        <taxon>Eucarida</taxon>
        <taxon>Euphausiacea</taxon>
        <taxon>Euphausiidae</taxon>
        <taxon>Meganyctiphanes</taxon>
    </lineage>
</organism>
<feature type="non-terminal residue" evidence="2">
    <location>
        <position position="1"/>
    </location>
</feature>
<reference evidence="2 3" key="1">
    <citation type="submission" date="2024-05" db="EMBL/GenBank/DDBJ databases">
        <authorList>
            <person name="Wallberg A."/>
        </authorList>
    </citation>
    <scope>NUCLEOTIDE SEQUENCE [LARGE SCALE GENOMIC DNA]</scope>
</reference>
<evidence type="ECO:0000313" key="2">
    <source>
        <dbReference type="EMBL" id="CAL4171598.1"/>
    </source>
</evidence>
<comment type="caution">
    <text evidence="2">The sequence shown here is derived from an EMBL/GenBank/DDBJ whole genome shotgun (WGS) entry which is preliminary data.</text>
</comment>
<feature type="compositionally biased region" description="Basic and acidic residues" evidence="1">
    <location>
        <begin position="64"/>
        <end position="93"/>
    </location>
</feature>
<feature type="region of interest" description="Disordered" evidence="1">
    <location>
        <begin position="59"/>
        <end position="101"/>
    </location>
</feature>
<keyword evidence="3" id="KW-1185">Reference proteome</keyword>
<feature type="non-terminal residue" evidence="2">
    <location>
        <position position="382"/>
    </location>
</feature>
<evidence type="ECO:0000313" key="3">
    <source>
        <dbReference type="Proteomes" id="UP001497623"/>
    </source>
</evidence>
<dbReference type="Proteomes" id="UP001497623">
    <property type="component" value="Unassembled WGS sequence"/>
</dbReference>
<name>A0AAV2S7N8_MEGNR</name>
<sequence>ENKTELFVKATENKLVPITFKSNGTSVEGSSLTNKTASSSSREVSGTAFSHYVAANTTAAAPKRRGDSEMQRESSVEFNDTDQKPDHVIDHRKSQMFSKKRRSPRYATVAKDFTQNIKMSNYLYNSSNVMINKYLNNLANDMEKSYWIINKLNTSNITQDNIQISGILSNSESKSSQMHKHNGIWVNKTILSSEISQIKSTNQGNYLHTLSGNMKVMNNNKVANNALNQTLVEEMSYPVGIKQSTASDKNIEKITEDSKQRWDNRYATQIKSPHASHQDDEIMSSQTTWPYKVYDAGVSQQQDLSASQQDKSSWRNIIDTTYTSRQLPNRNAQNNFTAKENWLKENEKVYSENRKSPYSTEQLEYEDRLLSRVARQQTGDHP</sequence>
<proteinExistence type="predicted"/>
<dbReference type="AlphaFoldDB" id="A0AAV2S7N8"/>
<feature type="compositionally biased region" description="Low complexity" evidence="1">
    <location>
        <begin position="30"/>
        <end position="41"/>
    </location>
</feature>
<accession>A0AAV2S7N8</accession>
<feature type="region of interest" description="Disordered" evidence="1">
    <location>
        <begin position="23"/>
        <end position="43"/>
    </location>
</feature>